<evidence type="ECO:0000313" key="6">
    <source>
        <dbReference type="Proteomes" id="UP000054742"/>
    </source>
</evidence>
<keyword evidence="6" id="KW-1185">Reference proteome</keyword>
<evidence type="ECO:0000313" key="5">
    <source>
        <dbReference type="EMBL" id="KTC84452.1"/>
    </source>
</evidence>
<dbReference type="PATRIC" id="fig|29422.6.peg.1397"/>
<accession>A0A0W0SME6</accession>
<feature type="coiled-coil region" evidence="4">
    <location>
        <begin position="32"/>
        <end position="59"/>
    </location>
</feature>
<name>A0A0W0SME6_9GAMM</name>
<dbReference type="OrthoDB" id="5637912at2"/>
<protein>
    <submittedName>
        <fullName evidence="5">V-type ATP synthase subunit D</fullName>
    </submittedName>
</protein>
<dbReference type="RefSeq" id="WP_058441403.1">
    <property type="nucleotide sequence ID" value="NZ_CAAAHU010000028.1"/>
</dbReference>
<dbReference type="STRING" id="29422.Lbru_1320"/>
<dbReference type="Pfam" id="PF01813">
    <property type="entry name" value="ATP-synt_D"/>
    <property type="match status" value="1"/>
</dbReference>
<dbReference type="NCBIfam" id="NF002565">
    <property type="entry name" value="PRK02195.1"/>
    <property type="match status" value="1"/>
</dbReference>
<dbReference type="GO" id="GO:0046961">
    <property type="term" value="F:proton-transporting ATPase activity, rotational mechanism"/>
    <property type="evidence" value="ECO:0007669"/>
    <property type="project" value="InterPro"/>
</dbReference>
<proteinExistence type="inferred from homology"/>
<keyword evidence="4" id="KW-0175">Coiled coil</keyword>
<comment type="caution">
    <text evidence="5">The sequence shown here is derived from an EMBL/GenBank/DDBJ whole genome shotgun (WGS) entry which is preliminary data.</text>
</comment>
<keyword evidence="3" id="KW-0406">Ion transport</keyword>
<dbReference type="NCBIfam" id="TIGR00309">
    <property type="entry name" value="V_ATPase_subD"/>
    <property type="match status" value="1"/>
</dbReference>
<comment type="similarity">
    <text evidence="1">Belongs to the V-ATPase D subunit family.</text>
</comment>
<gene>
    <name evidence="5" type="ORF">Lbru_1320</name>
</gene>
<dbReference type="InterPro" id="IPR002699">
    <property type="entry name" value="V_ATPase_D"/>
</dbReference>
<dbReference type="Proteomes" id="UP000054742">
    <property type="component" value="Unassembled WGS sequence"/>
</dbReference>
<sequence>MTQVKLNKASLSLKQRDLKNYQRYLPSLELKRKKLLSERNVLDEQIIALKAKKNQLQDHIQSNFPMVAESINLLKQFIQIEHIDISEENIVGVKLPIFNSVKFKIADYSYLNSPHWFDPFINSICSLVEIDLQINVALSRSQLLAKSIQTVTQRKNLFEKVLIPTTVKHIRLIQIFLADNERAAVVRSKLAKKKRQLM</sequence>
<evidence type="ECO:0000256" key="3">
    <source>
        <dbReference type="ARBA" id="ARBA00023065"/>
    </source>
</evidence>
<dbReference type="EMBL" id="LNXV01000009">
    <property type="protein sequence ID" value="KTC84452.1"/>
    <property type="molecule type" value="Genomic_DNA"/>
</dbReference>
<keyword evidence="2" id="KW-0813">Transport</keyword>
<dbReference type="Gene3D" id="1.10.287.3240">
    <property type="match status" value="1"/>
</dbReference>
<reference evidence="5 6" key="1">
    <citation type="submission" date="2015-11" db="EMBL/GenBank/DDBJ databases">
        <title>Genomic analysis of 38 Legionella species identifies large and diverse effector repertoires.</title>
        <authorList>
            <person name="Burstein D."/>
            <person name="Amaro F."/>
            <person name="Zusman T."/>
            <person name="Lifshitz Z."/>
            <person name="Cohen O."/>
            <person name="Gilbert J.A."/>
            <person name="Pupko T."/>
            <person name="Shuman H.A."/>
            <person name="Segal G."/>
        </authorList>
    </citation>
    <scope>NUCLEOTIDE SEQUENCE [LARGE SCALE GENOMIC DNA]</scope>
    <source>
        <strain evidence="5 6">ATCC 43878</strain>
    </source>
</reference>
<dbReference type="AlphaFoldDB" id="A0A0W0SME6"/>
<evidence type="ECO:0000256" key="2">
    <source>
        <dbReference type="ARBA" id="ARBA00022448"/>
    </source>
</evidence>
<evidence type="ECO:0000256" key="4">
    <source>
        <dbReference type="SAM" id="Coils"/>
    </source>
</evidence>
<organism evidence="5 6">
    <name type="scientific">Legionella brunensis</name>
    <dbReference type="NCBI Taxonomy" id="29422"/>
    <lineage>
        <taxon>Bacteria</taxon>
        <taxon>Pseudomonadati</taxon>
        <taxon>Pseudomonadota</taxon>
        <taxon>Gammaproteobacteria</taxon>
        <taxon>Legionellales</taxon>
        <taxon>Legionellaceae</taxon>
        <taxon>Legionella</taxon>
    </lineage>
</organism>
<evidence type="ECO:0000256" key="1">
    <source>
        <dbReference type="ARBA" id="ARBA00005850"/>
    </source>
</evidence>